<evidence type="ECO:0000313" key="3">
    <source>
        <dbReference type="Proteomes" id="UP000298030"/>
    </source>
</evidence>
<dbReference type="EMBL" id="QPFP01000368">
    <property type="protein sequence ID" value="TEB15068.1"/>
    <property type="molecule type" value="Genomic_DNA"/>
</dbReference>
<dbReference type="Pfam" id="PF13460">
    <property type="entry name" value="NAD_binding_10"/>
    <property type="match status" value="1"/>
</dbReference>
<protein>
    <recommendedName>
        <fullName evidence="1">NAD(P)-binding domain-containing protein</fullName>
    </recommendedName>
</protein>
<dbReference type="AlphaFoldDB" id="A0A4Y7S279"/>
<dbReference type="InterPro" id="IPR016040">
    <property type="entry name" value="NAD(P)-bd_dom"/>
</dbReference>
<dbReference type="OrthoDB" id="63935at2759"/>
<dbReference type="PANTHER" id="PTHR15020">
    <property type="entry name" value="FLAVIN REDUCTASE-RELATED"/>
    <property type="match status" value="1"/>
</dbReference>
<gene>
    <name evidence="2" type="ORF">FA13DRAFT_1768192</name>
</gene>
<proteinExistence type="predicted"/>
<feature type="domain" description="NAD(P)-binding" evidence="1">
    <location>
        <begin position="13"/>
        <end position="228"/>
    </location>
</feature>
<reference evidence="2 3" key="1">
    <citation type="journal article" date="2019" name="Nat. Ecol. Evol.">
        <title>Megaphylogeny resolves global patterns of mushroom evolution.</title>
        <authorList>
            <person name="Varga T."/>
            <person name="Krizsan K."/>
            <person name="Foldi C."/>
            <person name="Dima B."/>
            <person name="Sanchez-Garcia M."/>
            <person name="Sanchez-Ramirez S."/>
            <person name="Szollosi G.J."/>
            <person name="Szarkandi J.G."/>
            <person name="Papp V."/>
            <person name="Albert L."/>
            <person name="Andreopoulos W."/>
            <person name="Angelini C."/>
            <person name="Antonin V."/>
            <person name="Barry K.W."/>
            <person name="Bougher N.L."/>
            <person name="Buchanan P."/>
            <person name="Buyck B."/>
            <person name="Bense V."/>
            <person name="Catcheside P."/>
            <person name="Chovatia M."/>
            <person name="Cooper J."/>
            <person name="Damon W."/>
            <person name="Desjardin D."/>
            <person name="Finy P."/>
            <person name="Geml J."/>
            <person name="Haridas S."/>
            <person name="Hughes K."/>
            <person name="Justo A."/>
            <person name="Karasinski D."/>
            <person name="Kautmanova I."/>
            <person name="Kiss B."/>
            <person name="Kocsube S."/>
            <person name="Kotiranta H."/>
            <person name="LaButti K.M."/>
            <person name="Lechner B.E."/>
            <person name="Liimatainen K."/>
            <person name="Lipzen A."/>
            <person name="Lukacs Z."/>
            <person name="Mihaltcheva S."/>
            <person name="Morgado L.N."/>
            <person name="Niskanen T."/>
            <person name="Noordeloos M.E."/>
            <person name="Ohm R.A."/>
            <person name="Ortiz-Santana B."/>
            <person name="Ovrebo C."/>
            <person name="Racz N."/>
            <person name="Riley R."/>
            <person name="Savchenko A."/>
            <person name="Shiryaev A."/>
            <person name="Soop K."/>
            <person name="Spirin V."/>
            <person name="Szebenyi C."/>
            <person name="Tomsovsky M."/>
            <person name="Tulloss R.E."/>
            <person name="Uehling J."/>
            <person name="Grigoriev I.V."/>
            <person name="Vagvolgyi C."/>
            <person name="Papp T."/>
            <person name="Martin F.M."/>
            <person name="Miettinen O."/>
            <person name="Hibbett D.S."/>
            <person name="Nagy L.G."/>
        </authorList>
    </citation>
    <scope>NUCLEOTIDE SEQUENCE [LARGE SCALE GENOMIC DNA]</scope>
    <source>
        <strain evidence="2 3">FP101781</strain>
    </source>
</reference>
<evidence type="ECO:0000313" key="2">
    <source>
        <dbReference type="EMBL" id="TEB15068.1"/>
    </source>
</evidence>
<dbReference type="Gene3D" id="3.40.50.720">
    <property type="entry name" value="NAD(P)-binding Rossmann-like Domain"/>
    <property type="match status" value="1"/>
</dbReference>
<sequence length="242" mass="26331">MSDHKSLNILAIGASRNIGYYSSKKLLGAGATVTFLLRSPTVFDTDEEIQPYVKNGHAVLVKGDALVSADVQKAWDTASKDRPVDFLLFSVGGTPKFTFGKGFIIDPPNLVTQSLLNALSTMPKVSGVEDQTKIITLSSIGLTRTSHDSLPLPSNPYTAGSSIPRTKIRQKALVIRPALLTDGKCVAEKPQKEGKQPKEPYRVSEGELGGYTISRQDVAHFVVDVILNKWAQYENKIVNIGY</sequence>
<dbReference type="PANTHER" id="PTHR15020:SF50">
    <property type="entry name" value="UPF0659 PROTEIN YMR090W"/>
    <property type="match status" value="1"/>
</dbReference>
<dbReference type="InterPro" id="IPR036291">
    <property type="entry name" value="NAD(P)-bd_dom_sf"/>
</dbReference>
<keyword evidence="3" id="KW-1185">Reference proteome</keyword>
<dbReference type="SUPFAM" id="SSF51735">
    <property type="entry name" value="NAD(P)-binding Rossmann-fold domains"/>
    <property type="match status" value="1"/>
</dbReference>
<accession>A0A4Y7S279</accession>
<dbReference type="STRING" id="71717.A0A4Y7S279"/>
<comment type="caution">
    <text evidence="2">The sequence shown here is derived from an EMBL/GenBank/DDBJ whole genome shotgun (WGS) entry which is preliminary data.</text>
</comment>
<dbReference type="Proteomes" id="UP000298030">
    <property type="component" value="Unassembled WGS sequence"/>
</dbReference>
<name>A0A4Y7S279_COPMI</name>
<organism evidence="2 3">
    <name type="scientific">Coprinellus micaceus</name>
    <name type="common">Glistening ink-cap mushroom</name>
    <name type="synonym">Coprinus micaceus</name>
    <dbReference type="NCBI Taxonomy" id="71717"/>
    <lineage>
        <taxon>Eukaryota</taxon>
        <taxon>Fungi</taxon>
        <taxon>Dikarya</taxon>
        <taxon>Basidiomycota</taxon>
        <taxon>Agaricomycotina</taxon>
        <taxon>Agaricomycetes</taxon>
        <taxon>Agaricomycetidae</taxon>
        <taxon>Agaricales</taxon>
        <taxon>Agaricineae</taxon>
        <taxon>Psathyrellaceae</taxon>
        <taxon>Coprinellus</taxon>
    </lineage>
</organism>
<evidence type="ECO:0000259" key="1">
    <source>
        <dbReference type="Pfam" id="PF13460"/>
    </source>
</evidence>